<gene>
    <name evidence="2" type="ORF">DDV96_14455</name>
</gene>
<dbReference type="AlphaFoldDB" id="A0A2U0HVE9"/>
<dbReference type="Proteomes" id="UP000245962">
    <property type="component" value="Unassembled WGS sequence"/>
</dbReference>
<feature type="chain" id="PRO_5015669659" evidence="1">
    <location>
        <begin position="19"/>
        <end position="236"/>
    </location>
</feature>
<proteinExistence type="predicted"/>
<comment type="caution">
    <text evidence="2">The sequence shown here is derived from an EMBL/GenBank/DDBJ whole genome shotgun (WGS) entry which is preliminary data.</text>
</comment>
<dbReference type="InterPro" id="IPR019619">
    <property type="entry name" value="DUF2490"/>
</dbReference>
<evidence type="ECO:0000256" key="1">
    <source>
        <dbReference type="SAM" id="SignalP"/>
    </source>
</evidence>
<reference evidence="2 3" key="1">
    <citation type="submission" date="2018-04" db="EMBL/GenBank/DDBJ databases">
        <title>Marixanthomonas spongiae HN-E44 sp. nov., isolated from a marine sponge.</title>
        <authorList>
            <person name="Luo L."/>
            <person name="Zhuang L."/>
        </authorList>
    </citation>
    <scope>NUCLEOTIDE SEQUENCE [LARGE SCALE GENOMIC DNA]</scope>
    <source>
        <strain evidence="2 3">HN-E44</strain>
    </source>
</reference>
<dbReference type="OrthoDB" id="1118734at2"/>
<protein>
    <submittedName>
        <fullName evidence="2">DUF2490 domain-containing protein</fullName>
    </submittedName>
</protein>
<dbReference type="RefSeq" id="WP_116695491.1">
    <property type="nucleotide sequence ID" value="NZ_QEHR01000012.1"/>
</dbReference>
<keyword evidence="3" id="KW-1185">Reference proteome</keyword>
<sequence length="236" mass="28340">MKNSLVIVFLIFAISLHAQQEQVDHYSSWNTLTIKAAINKNWFVKSEFSFRRTNFIEDWQQILLRPSIQHKINPFIKVAIGYTFSQNYSFSDYSAPIDNRENNVWQQVYITQPFKTFKVSHRIRFEERFRDKISSINNVLEINGTDYSNRLRYRFIVEILLIKKYNISALVYDEVFLDFEKTLQPKTLDQNWMFVGLRFRNNDHITITSGYHYINIPRNNFTLNNHIWETSLVFTL</sequence>
<organism evidence="2 3">
    <name type="scientific">Marixanthomonas spongiae</name>
    <dbReference type="NCBI Taxonomy" id="2174845"/>
    <lineage>
        <taxon>Bacteria</taxon>
        <taxon>Pseudomonadati</taxon>
        <taxon>Bacteroidota</taxon>
        <taxon>Flavobacteriia</taxon>
        <taxon>Flavobacteriales</taxon>
        <taxon>Flavobacteriaceae</taxon>
        <taxon>Marixanthomonas</taxon>
    </lineage>
</organism>
<name>A0A2U0HVE9_9FLAO</name>
<dbReference type="EMBL" id="QEHR01000012">
    <property type="protein sequence ID" value="PVW12825.1"/>
    <property type="molecule type" value="Genomic_DNA"/>
</dbReference>
<evidence type="ECO:0000313" key="3">
    <source>
        <dbReference type="Proteomes" id="UP000245962"/>
    </source>
</evidence>
<dbReference type="Pfam" id="PF10677">
    <property type="entry name" value="DUF2490"/>
    <property type="match status" value="1"/>
</dbReference>
<feature type="signal peptide" evidence="1">
    <location>
        <begin position="1"/>
        <end position="18"/>
    </location>
</feature>
<accession>A0A2U0HVE9</accession>
<keyword evidence="1" id="KW-0732">Signal</keyword>
<evidence type="ECO:0000313" key="2">
    <source>
        <dbReference type="EMBL" id="PVW12825.1"/>
    </source>
</evidence>